<dbReference type="AlphaFoldDB" id="A0A840WM39"/>
<dbReference type="Proteomes" id="UP000553766">
    <property type="component" value="Unassembled WGS sequence"/>
</dbReference>
<gene>
    <name evidence="2" type="ORF">FHS89_001633</name>
</gene>
<feature type="region of interest" description="Disordered" evidence="1">
    <location>
        <begin position="1"/>
        <end position="63"/>
    </location>
</feature>
<proteinExistence type="predicted"/>
<accession>A0A840WM39</accession>
<dbReference type="EMBL" id="JACIJS010000004">
    <property type="protein sequence ID" value="MBB5515621.1"/>
    <property type="molecule type" value="Genomic_DNA"/>
</dbReference>
<keyword evidence="3" id="KW-1185">Reference proteome</keyword>
<protein>
    <submittedName>
        <fullName evidence="2">Uncharacterized protein</fullName>
    </submittedName>
</protein>
<sequence>MFRPIRIEPRPKPSAALGQARPGGTAVTMPQHPHWFAQPSGSGHVLLPSLPRVQDGPPLRRVG</sequence>
<evidence type="ECO:0000256" key="1">
    <source>
        <dbReference type="SAM" id="MobiDB-lite"/>
    </source>
</evidence>
<feature type="compositionally biased region" description="Basic and acidic residues" evidence="1">
    <location>
        <begin position="1"/>
        <end position="11"/>
    </location>
</feature>
<evidence type="ECO:0000313" key="2">
    <source>
        <dbReference type="EMBL" id="MBB5515621.1"/>
    </source>
</evidence>
<reference evidence="2 3" key="1">
    <citation type="submission" date="2020-08" db="EMBL/GenBank/DDBJ databases">
        <title>Genomic Encyclopedia of Type Strains, Phase IV (KMG-IV): sequencing the most valuable type-strain genomes for metagenomic binning, comparative biology and taxonomic classification.</title>
        <authorList>
            <person name="Goeker M."/>
        </authorList>
    </citation>
    <scope>NUCLEOTIDE SEQUENCE [LARGE SCALE GENOMIC DNA]</scope>
    <source>
        <strain evidence="2 3">DSM 103377</strain>
    </source>
</reference>
<evidence type="ECO:0000313" key="3">
    <source>
        <dbReference type="Proteomes" id="UP000553766"/>
    </source>
</evidence>
<name>A0A840WM39_9RHOB</name>
<dbReference type="RefSeq" id="WP_184010463.1">
    <property type="nucleotide sequence ID" value="NZ_JACIJS010000004.1"/>
</dbReference>
<comment type="caution">
    <text evidence="2">The sequence shown here is derived from an EMBL/GenBank/DDBJ whole genome shotgun (WGS) entry which is preliminary data.</text>
</comment>
<organism evidence="2 3">
    <name type="scientific">Rubricella aquisinus</name>
    <dbReference type="NCBI Taxonomy" id="2028108"/>
    <lineage>
        <taxon>Bacteria</taxon>
        <taxon>Pseudomonadati</taxon>
        <taxon>Pseudomonadota</taxon>
        <taxon>Alphaproteobacteria</taxon>
        <taxon>Rhodobacterales</taxon>
        <taxon>Paracoccaceae</taxon>
        <taxon>Rubricella</taxon>
    </lineage>
</organism>